<reference evidence="2 3" key="1">
    <citation type="journal article" date="2012" name="PLoS Pathog.">
        <title>Diverse lifestyles and strategies of plant pathogenesis encoded in the genomes of eighteen Dothideomycetes fungi.</title>
        <authorList>
            <person name="Ohm R.A."/>
            <person name="Feau N."/>
            <person name="Henrissat B."/>
            <person name="Schoch C.L."/>
            <person name="Horwitz B.A."/>
            <person name="Barry K.W."/>
            <person name="Condon B.J."/>
            <person name="Copeland A.C."/>
            <person name="Dhillon B."/>
            <person name="Glaser F."/>
            <person name="Hesse C.N."/>
            <person name="Kosti I."/>
            <person name="LaButti K."/>
            <person name="Lindquist E.A."/>
            <person name="Lucas S."/>
            <person name="Salamov A.A."/>
            <person name="Bradshaw R.E."/>
            <person name="Ciuffetti L."/>
            <person name="Hamelin R.C."/>
            <person name="Kema G.H.J."/>
            <person name="Lawrence C."/>
            <person name="Scott J.A."/>
            <person name="Spatafora J.W."/>
            <person name="Turgeon B.G."/>
            <person name="de Wit P.J.G.M."/>
            <person name="Zhong S."/>
            <person name="Goodwin S.B."/>
            <person name="Grigoriev I.V."/>
        </authorList>
    </citation>
    <scope>NUCLEOTIDE SEQUENCE [LARGE SCALE GENOMIC DNA]</scope>
    <source>
        <strain evidence="3">ND90Pr / ATCC 201652</strain>
    </source>
</reference>
<gene>
    <name evidence="2" type="ORF">COCSADRAFT_275976</name>
</gene>
<proteinExistence type="predicted"/>
<dbReference type="EMBL" id="KB445638">
    <property type="protein sequence ID" value="EMD68712.1"/>
    <property type="molecule type" value="Genomic_DNA"/>
</dbReference>
<keyword evidence="3" id="KW-1185">Reference proteome</keyword>
<accession>M2TJ35</accession>
<organism evidence="2 3">
    <name type="scientific">Cochliobolus sativus (strain ND90Pr / ATCC 201652)</name>
    <name type="common">Common root rot and spot blotch fungus</name>
    <name type="synonym">Bipolaris sorokiniana</name>
    <dbReference type="NCBI Taxonomy" id="665912"/>
    <lineage>
        <taxon>Eukaryota</taxon>
        <taxon>Fungi</taxon>
        <taxon>Dikarya</taxon>
        <taxon>Ascomycota</taxon>
        <taxon>Pezizomycotina</taxon>
        <taxon>Dothideomycetes</taxon>
        <taxon>Pleosporomycetidae</taxon>
        <taxon>Pleosporales</taxon>
        <taxon>Pleosporineae</taxon>
        <taxon>Pleosporaceae</taxon>
        <taxon>Bipolaris</taxon>
    </lineage>
</organism>
<dbReference type="Proteomes" id="UP000016934">
    <property type="component" value="Unassembled WGS sequence"/>
</dbReference>
<feature type="region of interest" description="Disordered" evidence="1">
    <location>
        <begin position="35"/>
        <end position="75"/>
    </location>
</feature>
<reference evidence="3" key="2">
    <citation type="journal article" date="2013" name="PLoS Genet.">
        <title>Comparative genome structure, secondary metabolite, and effector coding capacity across Cochliobolus pathogens.</title>
        <authorList>
            <person name="Condon B.J."/>
            <person name="Leng Y."/>
            <person name="Wu D."/>
            <person name="Bushley K.E."/>
            <person name="Ohm R.A."/>
            <person name="Otillar R."/>
            <person name="Martin J."/>
            <person name="Schackwitz W."/>
            <person name="Grimwood J."/>
            <person name="MohdZainudin N."/>
            <person name="Xue C."/>
            <person name="Wang R."/>
            <person name="Manning V.A."/>
            <person name="Dhillon B."/>
            <person name="Tu Z.J."/>
            <person name="Steffenson B.J."/>
            <person name="Salamov A."/>
            <person name="Sun H."/>
            <person name="Lowry S."/>
            <person name="LaButti K."/>
            <person name="Han J."/>
            <person name="Copeland A."/>
            <person name="Lindquist E."/>
            <person name="Barry K."/>
            <person name="Schmutz J."/>
            <person name="Baker S.E."/>
            <person name="Ciuffetti L.M."/>
            <person name="Grigoriev I.V."/>
            <person name="Zhong S."/>
            <person name="Turgeon B.G."/>
        </authorList>
    </citation>
    <scope>NUCLEOTIDE SEQUENCE [LARGE SCALE GENOMIC DNA]</scope>
    <source>
        <strain evidence="3">ND90Pr / ATCC 201652</strain>
    </source>
</reference>
<dbReference type="HOGENOM" id="CLU_1372093_0_0_1"/>
<name>M2TJ35_COCSN</name>
<evidence type="ECO:0000313" key="2">
    <source>
        <dbReference type="EMBL" id="EMD68712.1"/>
    </source>
</evidence>
<sequence>MRHCPRLRPAKRGDQFHQEALHTYTQYLQRRGGLRNAGQDETCGKRQKLKLNTPRTSARGRQQGFHVPPPFDLKSRRRGAAHQPCMMEDVTPPCPVCPVCPVCILRGRVQRQDEWLSPRFSVDLPHPKSIFSTFPVLLARHFWARFSLDISTSSMGLYMCTCASFKCDIQDDAATTIALVLMSFQTHPGVAGATPEYHA</sequence>
<protein>
    <submittedName>
        <fullName evidence="2">Uncharacterized protein</fullName>
    </submittedName>
</protein>
<dbReference type="KEGG" id="bsc:COCSADRAFT_275976"/>
<dbReference type="GeneID" id="19135713"/>
<evidence type="ECO:0000313" key="3">
    <source>
        <dbReference type="Proteomes" id="UP000016934"/>
    </source>
</evidence>
<dbReference type="RefSeq" id="XP_007696246.1">
    <property type="nucleotide sequence ID" value="XM_007698056.1"/>
</dbReference>
<dbReference type="AlphaFoldDB" id="M2TJ35"/>
<evidence type="ECO:0000256" key="1">
    <source>
        <dbReference type="SAM" id="MobiDB-lite"/>
    </source>
</evidence>